<organism evidence="1 2">
    <name type="scientific">Nocardia uniformis</name>
    <dbReference type="NCBI Taxonomy" id="53432"/>
    <lineage>
        <taxon>Bacteria</taxon>
        <taxon>Bacillati</taxon>
        <taxon>Actinomycetota</taxon>
        <taxon>Actinomycetes</taxon>
        <taxon>Mycobacteriales</taxon>
        <taxon>Nocardiaceae</taxon>
        <taxon>Nocardia</taxon>
    </lineage>
</organism>
<dbReference type="Pfam" id="PF11253">
    <property type="entry name" value="DUF3052"/>
    <property type="match status" value="1"/>
</dbReference>
<evidence type="ECO:0000313" key="1">
    <source>
        <dbReference type="EMBL" id="NNH75899.1"/>
    </source>
</evidence>
<accession>A0A849CI67</accession>
<proteinExistence type="predicted"/>
<protein>
    <submittedName>
        <fullName evidence="1">DUF3052 domain-containing protein</fullName>
    </submittedName>
</protein>
<dbReference type="InterPro" id="IPR021412">
    <property type="entry name" value="DUF3052"/>
</dbReference>
<gene>
    <name evidence="1" type="ORF">HLB23_39630</name>
</gene>
<comment type="caution">
    <text evidence="1">The sequence shown here is derived from an EMBL/GenBank/DDBJ whole genome shotgun (WGS) entry which is preliminary data.</text>
</comment>
<keyword evidence="2" id="KW-1185">Reference proteome</keyword>
<evidence type="ECO:0000313" key="2">
    <source>
        <dbReference type="Proteomes" id="UP000586827"/>
    </source>
</evidence>
<dbReference type="AlphaFoldDB" id="A0A849CI67"/>
<dbReference type="EMBL" id="JABELX010000030">
    <property type="protein sequence ID" value="NNH75899.1"/>
    <property type="molecule type" value="Genomic_DNA"/>
</dbReference>
<sequence>MFACNYLLSGVEEDTTVVAAADDAQHYAQKLGITPGMAVQELGWDEDTDDDLRASIESTIGSEILDEDTDEVVDVVLLWWRESDGDLVDELLNVITPLADDGIVWVLSPKTGLPGHVAPSEIAESASPAGLKQTSSVSLGNWLGSRLVQPKTPSKQR</sequence>
<name>A0A849CI67_9NOCA</name>
<reference evidence="1 2" key="1">
    <citation type="submission" date="2020-05" db="EMBL/GenBank/DDBJ databases">
        <title>MicrobeNet Type strains.</title>
        <authorList>
            <person name="Nicholson A.C."/>
        </authorList>
    </citation>
    <scope>NUCLEOTIDE SEQUENCE [LARGE SCALE GENOMIC DNA]</scope>
    <source>
        <strain evidence="1 2">JCM 3224</strain>
    </source>
</reference>
<dbReference type="Proteomes" id="UP000586827">
    <property type="component" value="Unassembled WGS sequence"/>
</dbReference>